<protein>
    <submittedName>
        <fullName evidence="1">Uncharacterized protein</fullName>
    </submittedName>
</protein>
<gene>
    <name evidence="1" type="ORF">S06H3_66467</name>
</gene>
<dbReference type="EMBL" id="BARV01045312">
    <property type="protein sequence ID" value="GAI67630.1"/>
    <property type="molecule type" value="Genomic_DNA"/>
</dbReference>
<proteinExistence type="predicted"/>
<sequence>KGKENVLVEGGFFDLEQWGFRAGRAAAEKRGYDDKPRTIISHDKITRLHPEARVSFNL</sequence>
<accession>X1RWR9</accession>
<feature type="non-terminal residue" evidence="1">
    <location>
        <position position="58"/>
    </location>
</feature>
<dbReference type="AlphaFoldDB" id="X1RWR9"/>
<comment type="caution">
    <text evidence="1">The sequence shown here is derived from an EMBL/GenBank/DDBJ whole genome shotgun (WGS) entry which is preliminary data.</text>
</comment>
<organism evidence="1">
    <name type="scientific">marine sediment metagenome</name>
    <dbReference type="NCBI Taxonomy" id="412755"/>
    <lineage>
        <taxon>unclassified sequences</taxon>
        <taxon>metagenomes</taxon>
        <taxon>ecological metagenomes</taxon>
    </lineage>
</organism>
<evidence type="ECO:0000313" key="1">
    <source>
        <dbReference type="EMBL" id="GAI67630.1"/>
    </source>
</evidence>
<name>X1RWR9_9ZZZZ</name>
<feature type="non-terminal residue" evidence="1">
    <location>
        <position position="1"/>
    </location>
</feature>
<reference evidence="1" key="1">
    <citation type="journal article" date="2014" name="Front. Microbiol.">
        <title>High frequency of phylogenetically diverse reductive dehalogenase-homologous genes in deep subseafloor sedimentary metagenomes.</title>
        <authorList>
            <person name="Kawai M."/>
            <person name="Futagami T."/>
            <person name="Toyoda A."/>
            <person name="Takaki Y."/>
            <person name="Nishi S."/>
            <person name="Hori S."/>
            <person name="Arai W."/>
            <person name="Tsubouchi T."/>
            <person name="Morono Y."/>
            <person name="Uchiyama I."/>
            <person name="Ito T."/>
            <person name="Fujiyama A."/>
            <person name="Inagaki F."/>
            <person name="Takami H."/>
        </authorList>
    </citation>
    <scope>NUCLEOTIDE SEQUENCE</scope>
    <source>
        <strain evidence="1">Expedition CK06-06</strain>
    </source>
</reference>